<comment type="similarity">
    <text evidence="7 10">Belongs to the fluoride channel Fluc/FEX (TC 1.A.43) family.</text>
</comment>
<reference evidence="11 12" key="1">
    <citation type="submission" date="2018-08" db="EMBL/GenBank/DDBJ databases">
        <title>Lactobacillus suantsai sp. nov., isolated from traditional fermented suan-tsai in Taiwan.</title>
        <authorList>
            <person name="Huang C.-H."/>
        </authorList>
    </citation>
    <scope>NUCLEOTIDE SEQUENCE [LARGE SCALE GENOMIC DNA]</scope>
    <source>
        <strain evidence="11 12">BCRC 12945</strain>
    </source>
</reference>
<evidence type="ECO:0000256" key="9">
    <source>
        <dbReference type="ARBA" id="ARBA00049940"/>
    </source>
</evidence>
<dbReference type="RefSeq" id="WP_129032709.1">
    <property type="nucleotide sequence ID" value="NZ_CP059603.1"/>
</dbReference>
<dbReference type="Proteomes" id="UP000290602">
    <property type="component" value="Unassembled WGS sequence"/>
</dbReference>
<accession>A0A4Q0VHE4</accession>
<dbReference type="PANTHER" id="PTHR28259">
    <property type="entry name" value="FLUORIDE EXPORT PROTEIN 1-RELATED"/>
    <property type="match status" value="1"/>
</dbReference>
<keyword evidence="6 10" id="KW-0407">Ion channel</keyword>
<feature type="transmembrane region" description="Helical" evidence="10">
    <location>
        <begin position="68"/>
        <end position="88"/>
    </location>
</feature>
<evidence type="ECO:0000313" key="11">
    <source>
        <dbReference type="EMBL" id="RXI78280.1"/>
    </source>
</evidence>
<gene>
    <name evidence="10" type="primary">fluC</name>
    <name evidence="10" type="synonym">crcB</name>
    <name evidence="11" type="ORF">DXH47_07360</name>
</gene>
<keyword evidence="3 10" id="KW-0812">Transmembrane</keyword>
<keyword evidence="10" id="KW-0813">Transport</keyword>
<evidence type="ECO:0000256" key="1">
    <source>
        <dbReference type="ARBA" id="ARBA00004651"/>
    </source>
</evidence>
<keyword evidence="2 10" id="KW-1003">Cell membrane</keyword>
<keyword evidence="10" id="KW-0479">Metal-binding</keyword>
<dbReference type="AlphaFoldDB" id="A0A4Q0VHE4"/>
<evidence type="ECO:0000256" key="4">
    <source>
        <dbReference type="ARBA" id="ARBA00022989"/>
    </source>
</evidence>
<evidence type="ECO:0000256" key="10">
    <source>
        <dbReference type="HAMAP-Rule" id="MF_00454"/>
    </source>
</evidence>
<evidence type="ECO:0000256" key="2">
    <source>
        <dbReference type="ARBA" id="ARBA00022475"/>
    </source>
</evidence>
<keyword evidence="5 10" id="KW-0472">Membrane</keyword>
<keyword evidence="10" id="KW-0406">Ion transport</keyword>
<protein>
    <recommendedName>
        <fullName evidence="10">Fluoride-specific ion channel FluC</fullName>
    </recommendedName>
</protein>
<comment type="function">
    <text evidence="9 10">Fluoride-specific ion channel. Important for reducing fluoride concentration in the cell, thus reducing its toxicity.</text>
</comment>
<name>A0A4Q0VHE4_9LACO</name>
<dbReference type="GO" id="GO:0046872">
    <property type="term" value="F:metal ion binding"/>
    <property type="evidence" value="ECO:0007669"/>
    <property type="project" value="UniProtKB-KW"/>
</dbReference>
<dbReference type="EMBL" id="QXIL01000013">
    <property type="protein sequence ID" value="RXI78280.1"/>
    <property type="molecule type" value="Genomic_DNA"/>
</dbReference>
<dbReference type="Pfam" id="PF02537">
    <property type="entry name" value="CRCB"/>
    <property type="match status" value="1"/>
</dbReference>
<dbReference type="GO" id="GO:0005886">
    <property type="term" value="C:plasma membrane"/>
    <property type="evidence" value="ECO:0007669"/>
    <property type="project" value="UniProtKB-SubCell"/>
</dbReference>
<evidence type="ECO:0000256" key="8">
    <source>
        <dbReference type="ARBA" id="ARBA00035585"/>
    </source>
</evidence>
<dbReference type="PANTHER" id="PTHR28259:SF1">
    <property type="entry name" value="FLUORIDE EXPORT PROTEIN 1-RELATED"/>
    <property type="match status" value="1"/>
</dbReference>
<feature type="binding site" evidence="10">
    <location>
        <position position="71"/>
    </location>
    <ligand>
        <name>Na(+)</name>
        <dbReference type="ChEBI" id="CHEBI:29101"/>
        <note>structural</note>
    </ligand>
</feature>
<dbReference type="GO" id="GO:0140114">
    <property type="term" value="P:cellular detoxification of fluoride"/>
    <property type="evidence" value="ECO:0007669"/>
    <property type="project" value="UniProtKB-UniRule"/>
</dbReference>
<organism evidence="11 12">
    <name type="scientific">Levilactobacillus suantsaii</name>
    <dbReference type="NCBI Taxonomy" id="2292255"/>
    <lineage>
        <taxon>Bacteria</taxon>
        <taxon>Bacillati</taxon>
        <taxon>Bacillota</taxon>
        <taxon>Bacilli</taxon>
        <taxon>Lactobacillales</taxon>
        <taxon>Lactobacillaceae</taxon>
        <taxon>Levilactobacillus</taxon>
    </lineage>
</organism>
<sequence length="118" mass="12371">MMTLLLVSLAGAGGALARYGMTFLGNYLFYDTYLPLPTLVINLIAAFLLGLAAAAFPASTLAFQATSGFLGGFSTFSTFTNEFAGLFHRFPRVASGYLVLSVGLGLLCAGGGYWLLAH</sequence>
<comment type="catalytic activity">
    <reaction evidence="8">
        <text>fluoride(in) = fluoride(out)</text>
        <dbReference type="Rhea" id="RHEA:76159"/>
        <dbReference type="ChEBI" id="CHEBI:17051"/>
    </reaction>
    <physiologicalReaction direction="left-to-right" evidence="8">
        <dbReference type="Rhea" id="RHEA:76160"/>
    </physiologicalReaction>
</comment>
<feature type="binding site" evidence="10">
    <location>
        <position position="74"/>
    </location>
    <ligand>
        <name>Na(+)</name>
        <dbReference type="ChEBI" id="CHEBI:29101"/>
        <note>structural</note>
    </ligand>
</feature>
<dbReference type="InterPro" id="IPR003691">
    <property type="entry name" value="FluC"/>
</dbReference>
<evidence type="ECO:0000313" key="12">
    <source>
        <dbReference type="Proteomes" id="UP000290602"/>
    </source>
</evidence>
<feature type="transmembrane region" description="Helical" evidence="10">
    <location>
        <begin position="94"/>
        <end position="116"/>
    </location>
</feature>
<dbReference type="GO" id="GO:0062054">
    <property type="term" value="F:fluoride channel activity"/>
    <property type="evidence" value="ECO:0007669"/>
    <property type="project" value="UniProtKB-UniRule"/>
</dbReference>
<comment type="caution">
    <text evidence="11">The sequence shown here is derived from an EMBL/GenBank/DDBJ whole genome shotgun (WGS) entry which is preliminary data.</text>
</comment>
<evidence type="ECO:0000256" key="5">
    <source>
        <dbReference type="ARBA" id="ARBA00023136"/>
    </source>
</evidence>
<evidence type="ECO:0000256" key="3">
    <source>
        <dbReference type="ARBA" id="ARBA00022692"/>
    </source>
</evidence>
<feature type="transmembrane region" description="Helical" evidence="10">
    <location>
        <begin position="33"/>
        <end position="56"/>
    </location>
</feature>
<keyword evidence="10" id="KW-0915">Sodium</keyword>
<keyword evidence="4 10" id="KW-1133">Transmembrane helix</keyword>
<keyword evidence="12" id="KW-1185">Reference proteome</keyword>
<evidence type="ECO:0000256" key="7">
    <source>
        <dbReference type="ARBA" id="ARBA00035120"/>
    </source>
</evidence>
<dbReference type="HAMAP" id="MF_00454">
    <property type="entry name" value="FluC"/>
    <property type="match status" value="1"/>
</dbReference>
<evidence type="ECO:0000256" key="6">
    <source>
        <dbReference type="ARBA" id="ARBA00023303"/>
    </source>
</evidence>
<comment type="subcellular location">
    <subcellularLocation>
        <location evidence="1 10">Cell membrane</location>
        <topology evidence="1 10">Multi-pass membrane protein</topology>
    </subcellularLocation>
</comment>
<comment type="activity regulation">
    <text evidence="10">Na(+) is not transported, but it plays an essential structural role and its presence is essential for fluoride channel function.</text>
</comment>
<proteinExistence type="inferred from homology"/>